<protein>
    <recommendedName>
        <fullName evidence="3">Reverse transcriptase domain-containing protein</fullName>
    </recommendedName>
</protein>
<name>A0A6D2IH74_9BRAS</name>
<reference evidence="1" key="1">
    <citation type="submission" date="2020-01" db="EMBL/GenBank/DDBJ databases">
        <authorList>
            <person name="Mishra B."/>
        </authorList>
    </citation>
    <scope>NUCLEOTIDE SEQUENCE [LARGE SCALE GENOMIC DNA]</scope>
</reference>
<dbReference type="EMBL" id="CACVBM020001059">
    <property type="protein sequence ID" value="CAA7027685.1"/>
    <property type="molecule type" value="Genomic_DNA"/>
</dbReference>
<evidence type="ECO:0008006" key="3">
    <source>
        <dbReference type="Google" id="ProtNLM"/>
    </source>
</evidence>
<keyword evidence="2" id="KW-1185">Reference proteome</keyword>
<dbReference type="AlphaFoldDB" id="A0A6D2IH74"/>
<comment type="caution">
    <text evidence="1">The sequence shown here is derived from an EMBL/GenBank/DDBJ whole genome shotgun (WGS) entry which is preliminary data.</text>
</comment>
<accession>A0A6D2IH74</accession>
<evidence type="ECO:0000313" key="2">
    <source>
        <dbReference type="Proteomes" id="UP000467841"/>
    </source>
</evidence>
<dbReference type="Proteomes" id="UP000467841">
    <property type="component" value="Unassembled WGS sequence"/>
</dbReference>
<gene>
    <name evidence="1" type="ORF">MERR_LOCUS14920</name>
</gene>
<proteinExistence type="predicted"/>
<organism evidence="1 2">
    <name type="scientific">Microthlaspi erraticum</name>
    <dbReference type="NCBI Taxonomy" id="1685480"/>
    <lineage>
        <taxon>Eukaryota</taxon>
        <taxon>Viridiplantae</taxon>
        <taxon>Streptophyta</taxon>
        <taxon>Embryophyta</taxon>
        <taxon>Tracheophyta</taxon>
        <taxon>Spermatophyta</taxon>
        <taxon>Magnoliopsida</taxon>
        <taxon>eudicotyledons</taxon>
        <taxon>Gunneridae</taxon>
        <taxon>Pentapetalae</taxon>
        <taxon>rosids</taxon>
        <taxon>malvids</taxon>
        <taxon>Brassicales</taxon>
        <taxon>Brassicaceae</taxon>
        <taxon>Coluteocarpeae</taxon>
        <taxon>Microthlaspi</taxon>
    </lineage>
</organism>
<evidence type="ECO:0000313" key="1">
    <source>
        <dbReference type="EMBL" id="CAA7027685.1"/>
    </source>
</evidence>
<sequence>MSPARDDTDLVNERCDQALIRIQNYQQATAIYYNINVRSRWFGIGELALRKVFQNTAELNAGKLGTNWEGPYKITDIMRPRAYKLEGIDGKTIQKPWNVMHLKKYYH</sequence>
<dbReference type="OrthoDB" id="1744372at2759"/>